<dbReference type="InterPro" id="IPR050309">
    <property type="entry name" value="Type-B_Carboxylest/Lipase"/>
</dbReference>
<evidence type="ECO:0000256" key="2">
    <source>
        <dbReference type="ARBA" id="ARBA00022801"/>
    </source>
</evidence>
<dbReference type="InterPro" id="IPR002018">
    <property type="entry name" value="CarbesteraseB"/>
</dbReference>
<dbReference type="SUPFAM" id="SSF53474">
    <property type="entry name" value="alpha/beta-Hydrolases"/>
    <property type="match status" value="1"/>
</dbReference>
<protein>
    <recommendedName>
        <fullName evidence="3">Carboxylic ester hydrolase</fullName>
        <ecNumber evidence="3">3.1.1.-</ecNumber>
    </recommendedName>
</protein>
<dbReference type="OrthoDB" id="9775851at2"/>
<organism evidence="5 6">
    <name type="scientific">Larkinella terrae</name>
    <dbReference type="NCBI Taxonomy" id="2025311"/>
    <lineage>
        <taxon>Bacteria</taxon>
        <taxon>Pseudomonadati</taxon>
        <taxon>Bacteroidota</taxon>
        <taxon>Cytophagia</taxon>
        <taxon>Cytophagales</taxon>
        <taxon>Spirosomataceae</taxon>
        <taxon>Larkinella</taxon>
    </lineage>
</organism>
<dbReference type="PROSITE" id="PS00122">
    <property type="entry name" value="CARBOXYLESTERASE_B_1"/>
    <property type="match status" value="1"/>
</dbReference>
<evidence type="ECO:0000256" key="1">
    <source>
        <dbReference type="ARBA" id="ARBA00005964"/>
    </source>
</evidence>
<accession>A0A7K0EGC8</accession>
<dbReference type="PRINTS" id="PR00878">
    <property type="entry name" value="CHOLNESTRASE"/>
</dbReference>
<evidence type="ECO:0000256" key="3">
    <source>
        <dbReference type="RuleBase" id="RU361235"/>
    </source>
</evidence>
<dbReference type="Pfam" id="PF00135">
    <property type="entry name" value="COesterase"/>
    <property type="match status" value="1"/>
</dbReference>
<evidence type="ECO:0000259" key="4">
    <source>
        <dbReference type="Pfam" id="PF00135"/>
    </source>
</evidence>
<keyword evidence="6" id="KW-1185">Reference proteome</keyword>
<dbReference type="GO" id="GO:0004104">
    <property type="term" value="F:cholinesterase activity"/>
    <property type="evidence" value="ECO:0007669"/>
    <property type="project" value="InterPro"/>
</dbReference>
<dbReference type="PANTHER" id="PTHR11559">
    <property type="entry name" value="CARBOXYLESTERASE"/>
    <property type="match status" value="1"/>
</dbReference>
<dbReference type="Proteomes" id="UP000441754">
    <property type="component" value="Unassembled WGS sequence"/>
</dbReference>
<dbReference type="Gene3D" id="3.40.50.1820">
    <property type="entry name" value="alpha/beta hydrolase"/>
    <property type="match status" value="1"/>
</dbReference>
<comment type="caution">
    <text evidence="5">The sequence shown here is derived from an EMBL/GenBank/DDBJ whole genome shotgun (WGS) entry which is preliminary data.</text>
</comment>
<evidence type="ECO:0000313" key="5">
    <source>
        <dbReference type="EMBL" id="MRS60883.1"/>
    </source>
</evidence>
<proteinExistence type="inferred from homology"/>
<keyword evidence="2 3" id="KW-0378">Hydrolase</keyword>
<dbReference type="AlphaFoldDB" id="A0A7K0EGC8"/>
<evidence type="ECO:0000313" key="6">
    <source>
        <dbReference type="Proteomes" id="UP000441754"/>
    </source>
</evidence>
<dbReference type="InterPro" id="IPR000997">
    <property type="entry name" value="Cholinesterase"/>
</dbReference>
<feature type="domain" description="Carboxylesterase type B" evidence="4">
    <location>
        <begin position="5"/>
        <end position="473"/>
    </location>
</feature>
<sequence>MANKTGDIRIFKGIPFAAPPVGNLRWKAPQPVSAWSGVKKCVAFGPSPMQAKPAPFMYWSSEFLIPEQPISEDCLYLNVWTGARSAAEKRPVFVYIYGGGFRSGGAGCAIYDGEAMAKKGVVFVTINYRVGVFGFLAHPELSKESGYKASGNYALLDMIAALKWVQKNAAAFGGDPKNVTIAGQSAGAFAVNFLAASPLAKGLFHRAIAESGGSFLSSPARPRLTLQDAEQLGVDFAGKLNAASLSDLRAKSAEEILKASGGLNGPVVDGYLLPEGIYEIYAKSRQNDVSLLLGWNGDDKVMGAPVKAEVFREQIRKRFGNQADAYFSVYPAQTEEESAQSQGNSNRDESFGIQDYTWAKMQTKTGKSPVFLYNFTRKVPAHTPQTQFGAFHTGEVPYAYNNLQTVDRPWEAIDRQIADVMSSYWVNFAKTGNPNGPNLPVWSAYTRESENTQIIDKTIENRPLPNKDKLRFWENYYGQK</sequence>
<dbReference type="EC" id="3.1.1.-" evidence="3"/>
<gene>
    <name evidence="5" type="ORF">GJJ30_06215</name>
</gene>
<comment type="similarity">
    <text evidence="1 3">Belongs to the type-B carboxylesterase/lipase family.</text>
</comment>
<dbReference type="EMBL" id="WJXZ01000002">
    <property type="protein sequence ID" value="MRS60883.1"/>
    <property type="molecule type" value="Genomic_DNA"/>
</dbReference>
<reference evidence="5 6" key="1">
    <citation type="journal article" date="2018" name="Antonie Van Leeuwenhoek">
        <title>Larkinella terrae sp. nov., isolated from soil on Jeju Island, South Korea.</title>
        <authorList>
            <person name="Ten L.N."/>
            <person name="Jeon J."/>
            <person name="Park S.J."/>
            <person name="Park S."/>
            <person name="Lee S.Y."/>
            <person name="Kim M.K."/>
            <person name="Jung H.Y."/>
        </authorList>
    </citation>
    <scope>NUCLEOTIDE SEQUENCE [LARGE SCALE GENOMIC DNA]</scope>
    <source>
        <strain evidence="5 6">KCTC 52001</strain>
    </source>
</reference>
<name>A0A7K0EGC8_9BACT</name>
<dbReference type="InterPro" id="IPR019826">
    <property type="entry name" value="Carboxylesterase_B_AS"/>
</dbReference>
<dbReference type="InterPro" id="IPR029058">
    <property type="entry name" value="AB_hydrolase_fold"/>
</dbReference>